<reference evidence="10 11" key="1">
    <citation type="submission" date="2018-10" db="EMBL/GenBank/DDBJ databases">
        <authorList>
            <person name="Zhang X."/>
        </authorList>
    </citation>
    <scope>NUCLEOTIDE SEQUENCE [LARGE SCALE GENOMIC DNA]</scope>
    <source>
        <strain evidence="10 11">SK-G1</strain>
    </source>
</reference>
<evidence type="ECO:0000256" key="3">
    <source>
        <dbReference type="ARBA" id="ARBA00022448"/>
    </source>
</evidence>
<evidence type="ECO:0000256" key="9">
    <source>
        <dbReference type="SAM" id="Phobius"/>
    </source>
</evidence>
<dbReference type="PIRSF" id="PIRSF016661">
    <property type="entry name" value="BioY"/>
    <property type="match status" value="1"/>
</dbReference>
<comment type="subcellular location">
    <subcellularLocation>
        <location evidence="1 8">Cell membrane</location>
        <topology evidence="1 8">Multi-pass membrane protein</topology>
    </subcellularLocation>
</comment>
<dbReference type="EMBL" id="CP033169">
    <property type="protein sequence ID" value="AYO30987.1"/>
    <property type="molecule type" value="Genomic_DNA"/>
</dbReference>
<keyword evidence="4 8" id="KW-1003">Cell membrane</keyword>
<evidence type="ECO:0000256" key="1">
    <source>
        <dbReference type="ARBA" id="ARBA00004651"/>
    </source>
</evidence>
<organism evidence="10 11">
    <name type="scientific">Biomaibacter acetigenes</name>
    <dbReference type="NCBI Taxonomy" id="2316383"/>
    <lineage>
        <taxon>Bacteria</taxon>
        <taxon>Bacillati</taxon>
        <taxon>Bacillota</taxon>
        <taxon>Clostridia</taxon>
        <taxon>Thermosediminibacterales</taxon>
        <taxon>Tepidanaerobacteraceae</taxon>
        <taxon>Biomaibacter</taxon>
    </lineage>
</organism>
<comment type="similarity">
    <text evidence="2 8">Belongs to the BioY family.</text>
</comment>
<evidence type="ECO:0000256" key="7">
    <source>
        <dbReference type="ARBA" id="ARBA00023136"/>
    </source>
</evidence>
<evidence type="ECO:0000256" key="2">
    <source>
        <dbReference type="ARBA" id="ARBA00010692"/>
    </source>
</evidence>
<evidence type="ECO:0000256" key="8">
    <source>
        <dbReference type="PIRNR" id="PIRNR016661"/>
    </source>
</evidence>
<name>A0A3G2R867_9FIRM</name>
<dbReference type="PANTHER" id="PTHR34295:SF4">
    <property type="entry name" value="BIOTIN TRANSPORTER BIOY-RELATED"/>
    <property type="match status" value="1"/>
</dbReference>
<dbReference type="Gene3D" id="1.10.1760.20">
    <property type="match status" value="1"/>
</dbReference>
<dbReference type="Proteomes" id="UP000280960">
    <property type="component" value="Chromosome"/>
</dbReference>
<feature type="transmembrane region" description="Helical" evidence="9">
    <location>
        <begin position="86"/>
        <end position="110"/>
    </location>
</feature>
<gene>
    <name evidence="10" type="ORF">D2962_10545</name>
</gene>
<dbReference type="PANTHER" id="PTHR34295">
    <property type="entry name" value="BIOTIN TRANSPORTER BIOY"/>
    <property type="match status" value="1"/>
</dbReference>
<dbReference type="GO" id="GO:0015225">
    <property type="term" value="F:biotin transmembrane transporter activity"/>
    <property type="evidence" value="ECO:0007669"/>
    <property type="project" value="UniProtKB-UniRule"/>
</dbReference>
<dbReference type="GO" id="GO:0005886">
    <property type="term" value="C:plasma membrane"/>
    <property type="evidence" value="ECO:0007669"/>
    <property type="project" value="UniProtKB-SubCell"/>
</dbReference>
<evidence type="ECO:0000256" key="4">
    <source>
        <dbReference type="ARBA" id="ARBA00022475"/>
    </source>
</evidence>
<keyword evidence="7 8" id="KW-0472">Membrane</keyword>
<dbReference type="RefSeq" id="WP_120765891.1">
    <property type="nucleotide sequence ID" value="NZ_CP033169.1"/>
</dbReference>
<evidence type="ECO:0000313" key="10">
    <source>
        <dbReference type="EMBL" id="AYO30987.1"/>
    </source>
</evidence>
<keyword evidence="5 9" id="KW-0812">Transmembrane</keyword>
<evidence type="ECO:0000256" key="6">
    <source>
        <dbReference type="ARBA" id="ARBA00022989"/>
    </source>
</evidence>
<keyword evidence="11" id="KW-1185">Reference proteome</keyword>
<feature type="transmembrane region" description="Helical" evidence="9">
    <location>
        <begin position="148"/>
        <end position="170"/>
    </location>
</feature>
<dbReference type="KEGG" id="bacg:D2962_10545"/>
<dbReference type="AlphaFoldDB" id="A0A3G2R867"/>
<dbReference type="InterPro" id="IPR003784">
    <property type="entry name" value="BioY"/>
</dbReference>
<keyword evidence="6 9" id="KW-1133">Transmembrane helix</keyword>
<keyword evidence="3 8" id="KW-0813">Transport</keyword>
<accession>A0A3G2R867</accession>
<evidence type="ECO:0000313" key="11">
    <source>
        <dbReference type="Proteomes" id="UP000280960"/>
    </source>
</evidence>
<feature type="transmembrane region" description="Helical" evidence="9">
    <location>
        <begin position="12"/>
        <end position="31"/>
    </location>
</feature>
<evidence type="ECO:0000256" key="5">
    <source>
        <dbReference type="ARBA" id="ARBA00022692"/>
    </source>
</evidence>
<protein>
    <recommendedName>
        <fullName evidence="8">Biotin transporter</fullName>
    </recommendedName>
</protein>
<proteinExistence type="inferred from homology"/>
<dbReference type="Pfam" id="PF02632">
    <property type="entry name" value="BioY"/>
    <property type="match status" value="1"/>
</dbReference>
<feature type="transmembrane region" description="Helical" evidence="9">
    <location>
        <begin position="122"/>
        <end position="142"/>
    </location>
</feature>
<sequence length="189" mass="19936">MQKETQTTSIAVREMPFIGLFAALTAVFSYIEVPLPFSPVPITAQTLAVMLAGSILTPGAALLSMVVFLLLGIIGLPVYAGGASGIGTFFGPTGGFLMSWPIAAFIMAHIMRRIKPGFMSILLVNILGGIIIIYAIGVLYLARVAHLTLPAALVAGALPFIPGDVIKALLSTTIALSIRKAFKNNFPMY</sequence>